<dbReference type="KEGG" id="ote:Oter_1258"/>
<dbReference type="InterPro" id="IPR013425">
    <property type="entry name" value="Autotrns_rpt"/>
</dbReference>
<dbReference type="InterPro" id="IPR013424">
    <property type="entry name" value="Ice-binding_C"/>
</dbReference>
<dbReference type="SUPFAM" id="SSF51126">
    <property type="entry name" value="Pectin lyase-like"/>
    <property type="match status" value="1"/>
</dbReference>
<dbReference type="HOGENOM" id="CLU_495053_0_0_0"/>
<keyword evidence="1 2" id="KW-0732">Signal</keyword>
<evidence type="ECO:0000256" key="2">
    <source>
        <dbReference type="SAM" id="SignalP"/>
    </source>
</evidence>
<sequence length="550" mass="54181">MGGVLALLVIGISGALAAADESASYTVSGGTAEVSTTATYDGEGHAVEVGETGFEVVGAPHQDGLIVNGGGKLTLLSGAAVTVASDASSNKTVFMRVGYGTEGSLVMQSGSALTVGSSERYANFQVGQGASGTNGTVTQNGGAITVFGSFNVGVNGGKGVYTINGGSLTFDHTGATATDGRTSLISIGMNNATTSFGTSSGTMNIAGGLVEAKPVEPGAAIGIIIGNRAYDARPGYSGQATNSGNAGAGEGIVNQTGGRFRIGSGANLYLSGQGNGTYNLNDGTLEIGGWSLHTRYGGSTTSTYALNLGGGTIKVIGSALSTDVNATLVAGSTSTIDTNELGATWSGVLSGTGELTKAGAATLTLSGSNTFSGGTTVSAGTLLVSGALTNSAVTVESGATLAGRGTIKSVAVLGGGTLALGDTRGTMNITDDLTLAGTSTVALYLASDSSYDHLAVGGTIFANGILSVQLAGTYSPLTGASFDLFDGTFSGVFSDPQLPSLGTGLMWNTSALYTDGVISVQAIPEPATWAGLAGLLGLAVAMWHRRRAHA</sequence>
<dbReference type="Pfam" id="PF12951">
    <property type="entry name" value="PATR"/>
    <property type="match status" value="1"/>
</dbReference>
<evidence type="ECO:0000313" key="4">
    <source>
        <dbReference type="Proteomes" id="UP000007013"/>
    </source>
</evidence>
<organism evidence="3 4">
    <name type="scientific">Opitutus terrae (strain DSM 11246 / JCM 15787 / PB90-1)</name>
    <dbReference type="NCBI Taxonomy" id="452637"/>
    <lineage>
        <taxon>Bacteria</taxon>
        <taxon>Pseudomonadati</taxon>
        <taxon>Verrucomicrobiota</taxon>
        <taxon>Opitutia</taxon>
        <taxon>Opitutales</taxon>
        <taxon>Opitutaceae</taxon>
        <taxon>Opitutus</taxon>
    </lineage>
</organism>
<dbReference type="eggNOG" id="COG4625">
    <property type="taxonomic scope" value="Bacteria"/>
</dbReference>
<dbReference type="NCBIfam" id="TIGR02601">
    <property type="entry name" value="autotrns_rpt"/>
    <property type="match status" value="1"/>
</dbReference>
<keyword evidence="4" id="KW-1185">Reference proteome</keyword>
<dbReference type="AlphaFoldDB" id="B1ZPM4"/>
<proteinExistence type="predicted"/>
<evidence type="ECO:0000313" key="3">
    <source>
        <dbReference type="EMBL" id="ACB74543.1"/>
    </source>
</evidence>
<dbReference type="InterPro" id="IPR011050">
    <property type="entry name" value="Pectin_lyase_fold/virulence"/>
</dbReference>
<feature type="signal peptide" evidence="2">
    <location>
        <begin position="1"/>
        <end position="18"/>
    </location>
</feature>
<dbReference type="NCBIfam" id="TIGR02595">
    <property type="entry name" value="PEP_CTERM"/>
    <property type="match status" value="1"/>
</dbReference>
<accession>B1ZPM4</accession>
<evidence type="ECO:0000256" key="1">
    <source>
        <dbReference type="ARBA" id="ARBA00022729"/>
    </source>
</evidence>
<reference evidence="3 4" key="1">
    <citation type="journal article" date="2011" name="J. Bacteriol.">
        <title>Genome sequence of the verrucomicrobium Opitutus terrae PB90-1, an abundant inhabitant of rice paddy soil ecosystems.</title>
        <authorList>
            <person name="van Passel M.W."/>
            <person name="Kant R."/>
            <person name="Palva A."/>
            <person name="Copeland A."/>
            <person name="Lucas S."/>
            <person name="Lapidus A."/>
            <person name="Glavina del Rio T."/>
            <person name="Pitluck S."/>
            <person name="Goltsman E."/>
            <person name="Clum A."/>
            <person name="Sun H."/>
            <person name="Schmutz J."/>
            <person name="Larimer F.W."/>
            <person name="Land M.L."/>
            <person name="Hauser L."/>
            <person name="Kyrpides N."/>
            <person name="Mikhailova N."/>
            <person name="Richardson P.P."/>
            <person name="Janssen P.H."/>
            <person name="de Vos W.M."/>
            <person name="Smidt H."/>
        </authorList>
    </citation>
    <scope>NUCLEOTIDE SEQUENCE [LARGE SCALE GENOMIC DNA]</scope>
    <source>
        <strain evidence="4">DSM 11246 / JCM 15787 / PB90-1</strain>
    </source>
</reference>
<dbReference type="Proteomes" id="UP000007013">
    <property type="component" value="Chromosome"/>
</dbReference>
<dbReference type="EMBL" id="CP001032">
    <property type="protein sequence ID" value="ACB74543.1"/>
    <property type="molecule type" value="Genomic_DNA"/>
</dbReference>
<feature type="chain" id="PRO_5002774828" evidence="2">
    <location>
        <begin position="19"/>
        <end position="550"/>
    </location>
</feature>
<dbReference type="STRING" id="452637.Oter_1258"/>
<gene>
    <name evidence="3" type="ordered locus">Oter_1258</name>
</gene>
<protein>
    <submittedName>
        <fullName evidence="3">Autotransporter-associated beta strand repeat protein</fullName>
    </submittedName>
</protein>
<dbReference type="Gene3D" id="2.160.20.20">
    <property type="match status" value="1"/>
</dbReference>
<name>B1ZPM4_OPITP</name>
<dbReference type="InterPro" id="IPR012332">
    <property type="entry name" value="Autotransporter_pectin_lyase_C"/>
</dbReference>